<dbReference type="Proteomes" id="UP001501183">
    <property type="component" value="Unassembled WGS sequence"/>
</dbReference>
<reference evidence="7" key="1">
    <citation type="journal article" date="2019" name="Int. J. Syst. Evol. Microbiol.">
        <title>The Global Catalogue of Microorganisms (GCM) 10K type strain sequencing project: providing services to taxonomists for standard genome sequencing and annotation.</title>
        <authorList>
            <consortium name="The Broad Institute Genomics Platform"/>
            <consortium name="The Broad Institute Genome Sequencing Center for Infectious Disease"/>
            <person name="Wu L."/>
            <person name="Ma J."/>
        </authorList>
    </citation>
    <scope>NUCLEOTIDE SEQUENCE [LARGE SCALE GENOMIC DNA]</scope>
    <source>
        <strain evidence="7">JCM 32206</strain>
    </source>
</reference>
<evidence type="ECO:0000256" key="3">
    <source>
        <dbReference type="ARBA" id="ARBA00023027"/>
    </source>
</evidence>
<dbReference type="EMBL" id="BAABFB010000050">
    <property type="protein sequence ID" value="GAA4481865.1"/>
    <property type="molecule type" value="Genomic_DNA"/>
</dbReference>
<feature type="domain" description="Alcohol dehydrogenase iron-type/glycerol dehydrogenase GldA" evidence="4">
    <location>
        <begin position="10"/>
        <end position="151"/>
    </location>
</feature>
<comment type="caution">
    <text evidence="6">The sequence shown here is derived from an EMBL/GenBank/DDBJ whole genome shotgun (WGS) entry which is preliminary data.</text>
</comment>
<dbReference type="InterPro" id="IPR034786">
    <property type="entry name" value="MAR"/>
</dbReference>
<keyword evidence="2" id="KW-0560">Oxidoreductase</keyword>
<evidence type="ECO:0000259" key="4">
    <source>
        <dbReference type="Pfam" id="PF00465"/>
    </source>
</evidence>
<evidence type="ECO:0000259" key="5">
    <source>
        <dbReference type="Pfam" id="PF25137"/>
    </source>
</evidence>
<dbReference type="PANTHER" id="PTHR11496:SF102">
    <property type="entry name" value="ALCOHOL DEHYDROGENASE 4"/>
    <property type="match status" value="1"/>
</dbReference>
<dbReference type="InterPro" id="IPR001670">
    <property type="entry name" value="ADH_Fe/GldA"/>
</dbReference>
<dbReference type="PANTHER" id="PTHR11496">
    <property type="entry name" value="ALCOHOL DEHYDROGENASE"/>
    <property type="match status" value="1"/>
</dbReference>
<keyword evidence="3" id="KW-0520">NAD</keyword>
<dbReference type="SUPFAM" id="SSF56796">
    <property type="entry name" value="Dehydroquinate synthase-like"/>
    <property type="match status" value="1"/>
</dbReference>
<dbReference type="Pfam" id="PF25137">
    <property type="entry name" value="ADH_Fe_C"/>
    <property type="match status" value="1"/>
</dbReference>
<dbReference type="Pfam" id="PF00465">
    <property type="entry name" value="Fe-ADH"/>
    <property type="match status" value="1"/>
</dbReference>
<name>A0ABP8P7Q5_9NOCA</name>
<dbReference type="Gene3D" id="1.20.1090.10">
    <property type="entry name" value="Dehydroquinate synthase-like - alpha domain"/>
    <property type="match status" value="1"/>
</dbReference>
<proteinExistence type="inferred from homology"/>
<sequence>MFDFEHESLPQRVRFGSGRAATMLTDEVGRLGAGRVMVVASPAEAARTRDVTASLPVVHRHEEVVMHVPAEVAERARAAAAVSSADVVVSIGGGSATGLAKAIALTSGLPIVAVPTTYAGSEATTVWGLTEAGRKSTGVDARVLPRAVIYDAELTLSLPVPLSVSSGLNALAHCIDAMWGPRTDPIDRALAQEGITALRTGLPQVVSDPRGLSGREHVLYAAYLSAVAFSSAGSGLHHKICHVLGGAFDLPHAQTHAIVLPYVLAFNAPADPEAERRIAAALDAPTALGGLQRLRHRIGAPQALCDIGFDGSDIGEAVEAITAVLPAGNPRPVTAHDLTRLLHAAWRGTDARTITSEREIQ</sequence>
<dbReference type="CDD" id="cd08177">
    <property type="entry name" value="MAR"/>
    <property type="match status" value="1"/>
</dbReference>
<evidence type="ECO:0000313" key="7">
    <source>
        <dbReference type="Proteomes" id="UP001501183"/>
    </source>
</evidence>
<gene>
    <name evidence="6" type="ORF">GCM10023094_30750</name>
</gene>
<keyword evidence="7" id="KW-1185">Reference proteome</keyword>
<feature type="domain" description="Fe-containing alcohol dehydrogenase-like C-terminal" evidence="5">
    <location>
        <begin position="164"/>
        <end position="346"/>
    </location>
</feature>
<protein>
    <submittedName>
        <fullName evidence="6">Maleylacetate reductase</fullName>
    </submittedName>
</protein>
<comment type="similarity">
    <text evidence="1">Belongs to the iron-containing alcohol dehydrogenase family.</text>
</comment>
<organism evidence="6 7">
    <name type="scientific">Rhodococcus olei</name>
    <dbReference type="NCBI Taxonomy" id="2161675"/>
    <lineage>
        <taxon>Bacteria</taxon>
        <taxon>Bacillati</taxon>
        <taxon>Actinomycetota</taxon>
        <taxon>Actinomycetes</taxon>
        <taxon>Mycobacteriales</taxon>
        <taxon>Nocardiaceae</taxon>
        <taxon>Rhodococcus</taxon>
    </lineage>
</organism>
<dbReference type="InterPro" id="IPR056798">
    <property type="entry name" value="ADH_Fe_C"/>
</dbReference>
<dbReference type="Gene3D" id="3.40.50.1970">
    <property type="match status" value="1"/>
</dbReference>
<accession>A0ABP8P7Q5</accession>
<dbReference type="InterPro" id="IPR039697">
    <property type="entry name" value="Alcohol_dehydrogenase_Fe"/>
</dbReference>
<dbReference type="RefSeq" id="WP_345346541.1">
    <property type="nucleotide sequence ID" value="NZ_BAABFB010000050.1"/>
</dbReference>
<evidence type="ECO:0000313" key="6">
    <source>
        <dbReference type="EMBL" id="GAA4481865.1"/>
    </source>
</evidence>
<evidence type="ECO:0000256" key="2">
    <source>
        <dbReference type="ARBA" id="ARBA00023002"/>
    </source>
</evidence>
<evidence type="ECO:0000256" key="1">
    <source>
        <dbReference type="ARBA" id="ARBA00007358"/>
    </source>
</evidence>